<dbReference type="InterPro" id="IPR005335">
    <property type="entry name" value="Terminase_ssu"/>
</dbReference>
<name>A0ABY5BDJ5_BURGL</name>
<dbReference type="RefSeq" id="WP_252836739.1">
    <property type="nucleotide sequence ID" value="NZ_CP099587.1"/>
</dbReference>
<dbReference type="PANTHER" id="PTHR41328">
    <property type="entry name" value="TERMINASE SMALL SUBUNIT-RELATED"/>
    <property type="match status" value="1"/>
</dbReference>
<dbReference type="InterPro" id="IPR052404">
    <property type="entry name" value="SPP1-like_terminase"/>
</dbReference>
<organism evidence="3 4">
    <name type="scientific">Burkholderia glumae</name>
    <name type="common">Pseudomonas glumae</name>
    <dbReference type="NCBI Taxonomy" id="337"/>
    <lineage>
        <taxon>Bacteria</taxon>
        <taxon>Pseudomonadati</taxon>
        <taxon>Pseudomonadota</taxon>
        <taxon>Betaproteobacteria</taxon>
        <taxon>Burkholderiales</taxon>
        <taxon>Burkholderiaceae</taxon>
        <taxon>Burkholderia</taxon>
    </lineage>
</organism>
<dbReference type="Proteomes" id="UP001056386">
    <property type="component" value="Chromosome 1"/>
</dbReference>
<accession>A0ABY5BDJ5</accession>
<keyword evidence="4" id="KW-1185">Reference proteome</keyword>
<dbReference type="Gene3D" id="1.10.10.1400">
    <property type="entry name" value="Terminase, small subunit, N-terminal DNA-binding domain, HTH motif"/>
    <property type="match status" value="1"/>
</dbReference>
<keyword evidence="1" id="KW-1188">Viral release from host cell</keyword>
<protein>
    <submittedName>
        <fullName evidence="3">Terminase small subunit</fullName>
    </submittedName>
</protein>
<gene>
    <name evidence="3" type="ORF">NFI99_26240</name>
</gene>
<evidence type="ECO:0000313" key="4">
    <source>
        <dbReference type="Proteomes" id="UP001056386"/>
    </source>
</evidence>
<reference evidence="3" key="1">
    <citation type="submission" date="2022-06" db="EMBL/GenBank/DDBJ databases">
        <title>Draft genome sequence of Burkholderia glumae strain GR20004 isolated from rice panicle showing bacterial panicle blight.</title>
        <authorList>
            <person name="Choi S.Y."/>
            <person name="Lee Y.H."/>
        </authorList>
    </citation>
    <scope>NUCLEOTIDE SEQUENCE</scope>
    <source>
        <strain evidence="3">GR20004</strain>
    </source>
</reference>
<dbReference type="Pfam" id="PF03592">
    <property type="entry name" value="Terminase_2"/>
    <property type="match status" value="1"/>
</dbReference>
<keyword evidence="2" id="KW-0231">Viral genome packaging</keyword>
<dbReference type="InterPro" id="IPR038713">
    <property type="entry name" value="Terminase_Gp1_N_sf"/>
</dbReference>
<dbReference type="EMBL" id="CP099587">
    <property type="protein sequence ID" value="USS45092.1"/>
    <property type="molecule type" value="Genomic_DNA"/>
</dbReference>
<sequence length="241" mass="26816">MKTQKLTPKQLAFVGEYLIDLNASAAARRAGYSERGAGQMGDENLKKPQIAAAIASAMKARGERTRLTADRVLELAESMLLADVNALISYQHRCCRHCWGAGHAYQWKNERELALARQAHARALAAAKKAKTPPEAWPAAPDESGGLGFDPRRAPHQECPECFGEGIQHEVVADTRNLPPEVRALYTGVKRTKEGFEIKTQSKDKLLELMFRHHGLLNDKLELSRPKVRVKDMTGRKPKDD</sequence>
<dbReference type="PANTHER" id="PTHR41328:SF2">
    <property type="entry name" value="TERMINASE SMALL SUBUNIT"/>
    <property type="match status" value="1"/>
</dbReference>
<evidence type="ECO:0000256" key="2">
    <source>
        <dbReference type="ARBA" id="ARBA00023219"/>
    </source>
</evidence>
<evidence type="ECO:0000313" key="3">
    <source>
        <dbReference type="EMBL" id="USS45092.1"/>
    </source>
</evidence>
<evidence type="ECO:0000256" key="1">
    <source>
        <dbReference type="ARBA" id="ARBA00022612"/>
    </source>
</evidence>
<proteinExistence type="predicted"/>